<comment type="caution">
    <text evidence="4">The sequence shown here is derived from an EMBL/GenBank/DDBJ whole genome shotgun (WGS) entry which is preliminary data.</text>
</comment>
<dbReference type="OrthoDB" id="269227at2759"/>
<feature type="compositionally biased region" description="Basic residues" evidence="2">
    <location>
        <begin position="688"/>
        <end position="710"/>
    </location>
</feature>
<dbReference type="SUPFAM" id="SSF51905">
    <property type="entry name" value="FAD/NAD(P)-binding domain"/>
    <property type="match status" value="1"/>
</dbReference>
<dbReference type="Pfam" id="PF13450">
    <property type="entry name" value="NAD_binding_8"/>
    <property type="match status" value="1"/>
</dbReference>
<sequence>MSSHESSSSDLDGFEFVIVGSGPGGGPLAANLARRGHKVLLLEAGDDQGQNMNEQVPIFFASASEDPTMRWDFFVKHFADEKQAAKDPKMTWTTPEGGIYTGADPPKGSKQKGILYPRAGTLGGCAAHNGMIAILPHDSDWKHISDITGDKSWSPQHMQQFYERLEHCEYLPEGTRGHGFSGWLETRHPDPSILSSNAPIVDAALSAVDQDSIRHRGKSSKHELIHDVNHPHGQRVDGVYELTLQMTRSAPARRSSPRNYLVATANARNPDGSKKFPLHIRTGCFATKIMFDETDDNENPRAIGVEFLEGKSLYSADPRFNDHKRGITKRVIVSGEVVICGGAFNSPQLLKLSGIGPKDELNTFKIPLVVDLPGVGSNLQDNYEVSVVGTSPENFSLFAKGNFGAAGDPLLQQWNEGHGPYATAGVVAGVLKRSTVGNGDEDLFLFGGPISFTGFFPGYSHVIGSQFNAFTWDILKVHPHNNAGTVKLRSANPTDVPDVNFNFFHQPEERQWNEPDHDLTAMAEGVKFARKIQSLVPPPIGPFTESDPGPKVATLQQIKTAVKNEAFSHHATSTCAIGADDDPMACLDSRFRVRGVRNLRVVDASIFPRVPGSFPTLPIYMCSEKATDVILEDALNKSLDLGDAVLLDGVLGDQVLGGEDDLEDKIAVEEARNGDGVSDSDEAIAEGKKRKRNMKSHTHGHGSARRSRLH</sequence>
<dbReference type="PIRSF" id="PIRSF000137">
    <property type="entry name" value="Alcohol_oxidase"/>
    <property type="match status" value="1"/>
</dbReference>
<dbReference type="PANTHER" id="PTHR11552">
    <property type="entry name" value="GLUCOSE-METHANOL-CHOLINE GMC OXIDOREDUCTASE"/>
    <property type="match status" value="1"/>
</dbReference>
<dbReference type="PROSITE" id="PS00624">
    <property type="entry name" value="GMC_OXRED_2"/>
    <property type="match status" value="1"/>
</dbReference>
<protein>
    <submittedName>
        <fullName evidence="4">Putative choline dehydrogenase</fullName>
    </submittedName>
</protein>
<evidence type="ECO:0000259" key="3">
    <source>
        <dbReference type="PROSITE" id="PS00624"/>
    </source>
</evidence>
<gene>
    <name evidence="4" type="ORF">UCRPC4_g00847</name>
</gene>
<dbReference type="Pfam" id="PF05199">
    <property type="entry name" value="GMC_oxred_C"/>
    <property type="match status" value="1"/>
</dbReference>
<accession>A0A0G2EZ59</accession>
<proteinExistence type="inferred from homology"/>
<keyword evidence="5" id="KW-1185">Reference proteome</keyword>
<dbReference type="InterPro" id="IPR012132">
    <property type="entry name" value="GMC_OxRdtase"/>
</dbReference>
<dbReference type="InterPro" id="IPR000172">
    <property type="entry name" value="GMC_OxRdtase_N"/>
</dbReference>
<dbReference type="SUPFAM" id="SSF54373">
    <property type="entry name" value="FAD-linked reductases, C-terminal domain"/>
    <property type="match status" value="1"/>
</dbReference>
<evidence type="ECO:0000256" key="2">
    <source>
        <dbReference type="SAM" id="MobiDB-lite"/>
    </source>
</evidence>
<dbReference type="Gene3D" id="3.30.560.10">
    <property type="entry name" value="Glucose Oxidase, domain 3"/>
    <property type="match status" value="1"/>
</dbReference>
<dbReference type="InterPro" id="IPR036188">
    <property type="entry name" value="FAD/NAD-bd_sf"/>
</dbReference>
<feature type="domain" description="Glucose-methanol-choline oxidoreductase N-terminal" evidence="3">
    <location>
        <begin position="342"/>
        <end position="356"/>
    </location>
</feature>
<reference evidence="4 5" key="2">
    <citation type="submission" date="2015-05" db="EMBL/GenBank/DDBJ databases">
        <authorList>
            <person name="Morales-Cruz A."/>
            <person name="Amrine K.C."/>
            <person name="Cantu D."/>
        </authorList>
    </citation>
    <scope>NUCLEOTIDE SEQUENCE [LARGE SCALE GENOMIC DNA]</scope>
    <source>
        <strain evidence="4">UCRPC4</strain>
    </source>
</reference>
<feature type="region of interest" description="Disordered" evidence="2">
    <location>
        <begin position="670"/>
        <end position="710"/>
    </location>
</feature>
<comment type="similarity">
    <text evidence="1">Belongs to the GMC oxidoreductase family.</text>
</comment>
<dbReference type="InterPro" id="IPR007867">
    <property type="entry name" value="GMC_OxRtase_C"/>
</dbReference>
<dbReference type="Pfam" id="PF00732">
    <property type="entry name" value="GMC_oxred_N"/>
    <property type="match status" value="1"/>
</dbReference>
<evidence type="ECO:0000313" key="4">
    <source>
        <dbReference type="EMBL" id="KKY27867.1"/>
    </source>
</evidence>
<name>A0A0G2EZ59_PHACM</name>
<dbReference type="EMBL" id="LCWF01000021">
    <property type="protein sequence ID" value="KKY27867.1"/>
    <property type="molecule type" value="Genomic_DNA"/>
</dbReference>
<organism evidence="4 5">
    <name type="scientific">Phaeomoniella chlamydospora</name>
    <name type="common">Phaeoacremonium chlamydosporum</name>
    <dbReference type="NCBI Taxonomy" id="158046"/>
    <lineage>
        <taxon>Eukaryota</taxon>
        <taxon>Fungi</taxon>
        <taxon>Dikarya</taxon>
        <taxon>Ascomycota</taxon>
        <taxon>Pezizomycotina</taxon>
        <taxon>Eurotiomycetes</taxon>
        <taxon>Chaetothyriomycetidae</taxon>
        <taxon>Phaeomoniellales</taxon>
        <taxon>Phaeomoniellaceae</taxon>
        <taxon>Phaeomoniella</taxon>
    </lineage>
</organism>
<dbReference type="GO" id="GO:0016614">
    <property type="term" value="F:oxidoreductase activity, acting on CH-OH group of donors"/>
    <property type="evidence" value="ECO:0007669"/>
    <property type="project" value="InterPro"/>
</dbReference>
<feature type="region of interest" description="Disordered" evidence="2">
    <location>
        <begin position="86"/>
        <end position="107"/>
    </location>
</feature>
<dbReference type="PANTHER" id="PTHR11552:SF80">
    <property type="entry name" value="GMC OXIDOREDUCTASE"/>
    <property type="match status" value="1"/>
</dbReference>
<dbReference type="GO" id="GO:0050660">
    <property type="term" value="F:flavin adenine dinucleotide binding"/>
    <property type="evidence" value="ECO:0007669"/>
    <property type="project" value="InterPro"/>
</dbReference>
<dbReference type="AlphaFoldDB" id="A0A0G2EZ59"/>
<reference evidence="4 5" key="1">
    <citation type="submission" date="2015-05" db="EMBL/GenBank/DDBJ databases">
        <title>Distinctive expansion of gene families associated with plant cell wall degradation and secondary metabolism in the genomes of grapevine trunk pathogens.</title>
        <authorList>
            <person name="Lawrence D.P."/>
            <person name="Travadon R."/>
            <person name="Rolshausen P.E."/>
            <person name="Baumgartner K."/>
        </authorList>
    </citation>
    <scope>NUCLEOTIDE SEQUENCE [LARGE SCALE GENOMIC DNA]</scope>
    <source>
        <strain evidence="4">UCRPC4</strain>
    </source>
</reference>
<dbReference type="Proteomes" id="UP000053317">
    <property type="component" value="Unassembled WGS sequence"/>
</dbReference>
<evidence type="ECO:0000313" key="5">
    <source>
        <dbReference type="Proteomes" id="UP000053317"/>
    </source>
</evidence>
<dbReference type="Gene3D" id="3.50.50.60">
    <property type="entry name" value="FAD/NAD(P)-binding domain"/>
    <property type="match status" value="1"/>
</dbReference>
<evidence type="ECO:0000256" key="1">
    <source>
        <dbReference type="ARBA" id="ARBA00010790"/>
    </source>
</evidence>